<keyword evidence="2" id="KW-0413">Isomerase</keyword>
<accession>A0A4R2NM69</accession>
<keyword evidence="5" id="KW-0456">Lyase</keyword>
<dbReference type="GO" id="GO:0004106">
    <property type="term" value="F:chorismate mutase activity"/>
    <property type="evidence" value="ECO:0007669"/>
    <property type="project" value="UniProtKB-EC"/>
</dbReference>
<keyword evidence="6" id="KW-1185">Reference proteome</keyword>
<proteinExistence type="predicted"/>
<sequence length="102" mass="11264">MRNPQDCRTMAELRAEIDALDGELVALLVRRAGYIDRAAALKPGEGLPARIPARVDEVLANVRARAGAAGLDPDLAERLWRELIEWSIRREEGVMGSTEDRA</sequence>
<dbReference type="InterPro" id="IPR036979">
    <property type="entry name" value="CM_dom_sf"/>
</dbReference>
<gene>
    <name evidence="5" type="ORF">EV656_10548</name>
</gene>
<dbReference type="GO" id="GO:0009697">
    <property type="term" value="P:salicylic acid biosynthetic process"/>
    <property type="evidence" value="ECO:0007669"/>
    <property type="project" value="InterPro"/>
</dbReference>
<dbReference type="GO" id="GO:0046417">
    <property type="term" value="P:chorismate metabolic process"/>
    <property type="evidence" value="ECO:0007669"/>
    <property type="project" value="InterPro"/>
</dbReference>
<dbReference type="SMART" id="SM00830">
    <property type="entry name" value="CM_2"/>
    <property type="match status" value="1"/>
</dbReference>
<dbReference type="RefSeq" id="WP_132602654.1">
    <property type="nucleotide sequence ID" value="NZ_NRRP01000046.1"/>
</dbReference>
<organism evidence="5 6">
    <name type="scientific">Rhodovulum adriaticum</name>
    <name type="common">Rhodopseudomonas adriatica</name>
    <dbReference type="NCBI Taxonomy" id="35804"/>
    <lineage>
        <taxon>Bacteria</taxon>
        <taxon>Pseudomonadati</taxon>
        <taxon>Pseudomonadota</taxon>
        <taxon>Alphaproteobacteria</taxon>
        <taxon>Rhodobacterales</taxon>
        <taxon>Paracoccaceae</taxon>
        <taxon>Rhodovulum</taxon>
    </lineage>
</organism>
<evidence type="ECO:0000313" key="6">
    <source>
        <dbReference type="Proteomes" id="UP000295733"/>
    </source>
</evidence>
<reference evidence="5 6" key="1">
    <citation type="submission" date="2019-03" db="EMBL/GenBank/DDBJ databases">
        <title>Genomic Encyclopedia of Type Strains, Phase IV (KMG-IV): sequencing the most valuable type-strain genomes for metagenomic binning, comparative biology and taxonomic classification.</title>
        <authorList>
            <person name="Goeker M."/>
        </authorList>
    </citation>
    <scope>NUCLEOTIDE SEQUENCE [LARGE SCALE GENOMIC DNA]</scope>
    <source>
        <strain evidence="5 6">DSM 2781</strain>
    </source>
</reference>
<dbReference type="Gene3D" id="1.20.59.10">
    <property type="entry name" value="Chorismate mutase"/>
    <property type="match status" value="1"/>
</dbReference>
<feature type="binding site" evidence="3">
    <location>
        <position position="91"/>
    </location>
    <ligand>
        <name>substrate</name>
    </ligand>
</feature>
<dbReference type="Pfam" id="PF01817">
    <property type="entry name" value="CM_2"/>
    <property type="match status" value="1"/>
</dbReference>
<feature type="binding site" evidence="3">
    <location>
        <position position="14"/>
    </location>
    <ligand>
        <name>substrate</name>
    </ligand>
</feature>
<dbReference type="PANTHER" id="PTHR38041:SF1">
    <property type="entry name" value="CHORISMATE MUTASE"/>
    <property type="match status" value="1"/>
</dbReference>
<evidence type="ECO:0000256" key="1">
    <source>
        <dbReference type="ARBA" id="ARBA00012404"/>
    </source>
</evidence>
<dbReference type="InterPro" id="IPR036263">
    <property type="entry name" value="Chorismate_II_sf"/>
</dbReference>
<dbReference type="Proteomes" id="UP000295733">
    <property type="component" value="Unassembled WGS sequence"/>
</dbReference>
<dbReference type="PANTHER" id="PTHR38041">
    <property type="entry name" value="CHORISMATE MUTASE"/>
    <property type="match status" value="1"/>
</dbReference>
<dbReference type="InterPro" id="IPR002701">
    <property type="entry name" value="CM_II_prokaryot"/>
</dbReference>
<dbReference type="NCBIfam" id="TIGR01803">
    <property type="entry name" value="CM-like"/>
    <property type="match status" value="1"/>
</dbReference>
<feature type="binding site" evidence="3">
    <location>
        <position position="42"/>
    </location>
    <ligand>
        <name>substrate</name>
    </ligand>
</feature>
<dbReference type="PROSITE" id="PS51168">
    <property type="entry name" value="CHORISMATE_MUT_2"/>
    <property type="match status" value="1"/>
</dbReference>
<protein>
    <recommendedName>
        <fullName evidence="1">chorismate mutase</fullName>
        <ecNumber evidence="1">5.4.99.5</ecNumber>
    </recommendedName>
</protein>
<evidence type="ECO:0000256" key="3">
    <source>
        <dbReference type="PIRSR" id="PIRSR029775-1"/>
    </source>
</evidence>
<dbReference type="AlphaFoldDB" id="A0A4R2NM69"/>
<dbReference type="OrthoDB" id="514491at2"/>
<feature type="domain" description="Chorismate mutase" evidence="4">
    <location>
        <begin position="4"/>
        <end position="95"/>
    </location>
</feature>
<comment type="caution">
    <text evidence="5">The sequence shown here is derived from an EMBL/GenBank/DDBJ whole genome shotgun (WGS) entry which is preliminary data.</text>
</comment>
<dbReference type="EMBL" id="SLXL01000005">
    <property type="protein sequence ID" value="TCP22749.1"/>
    <property type="molecule type" value="Genomic_DNA"/>
</dbReference>
<keyword evidence="5" id="KW-0670">Pyruvate</keyword>
<dbReference type="GO" id="GO:0016835">
    <property type="term" value="F:carbon-oxygen lyase activity"/>
    <property type="evidence" value="ECO:0007669"/>
    <property type="project" value="InterPro"/>
</dbReference>
<dbReference type="SUPFAM" id="SSF48600">
    <property type="entry name" value="Chorismate mutase II"/>
    <property type="match status" value="1"/>
</dbReference>
<evidence type="ECO:0000259" key="4">
    <source>
        <dbReference type="PROSITE" id="PS51168"/>
    </source>
</evidence>
<evidence type="ECO:0000313" key="5">
    <source>
        <dbReference type="EMBL" id="TCP22749.1"/>
    </source>
</evidence>
<dbReference type="InterPro" id="IPR051331">
    <property type="entry name" value="Chorismate_mutase-related"/>
</dbReference>
<dbReference type="PIRSF" id="PIRSF029775">
    <property type="entry name" value="Isochor_pyr_lyas"/>
    <property type="match status" value="1"/>
</dbReference>
<feature type="binding site" evidence="3">
    <location>
        <position position="31"/>
    </location>
    <ligand>
        <name>substrate</name>
    </ligand>
</feature>
<dbReference type="EC" id="5.4.99.5" evidence="1"/>
<evidence type="ECO:0000256" key="2">
    <source>
        <dbReference type="ARBA" id="ARBA00023235"/>
    </source>
</evidence>
<name>A0A4R2NM69_RHOAD</name>
<dbReference type="InterPro" id="IPR008241">
    <property type="entry name" value="Isochorismate_pyruvate-lyase"/>
</dbReference>